<protein>
    <submittedName>
        <fullName evidence="2">Uncharacterized protein</fullName>
    </submittedName>
</protein>
<accession>A0A8H6RYP3</accession>
<feature type="region of interest" description="Disordered" evidence="1">
    <location>
        <begin position="125"/>
        <end position="158"/>
    </location>
</feature>
<evidence type="ECO:0000256" key="1">
    <source>
        <dbReference type="SAM" id="MobiDB-lite"/>
    </source>
</evidence>
<sequence length="352" mass="39138">MPCFQAAEMIYIRRLESLVYPPPMRAREPAVHFSPMLPLPSAAALTDPLLTKQYLYPRSSTHRANLNAIRSLSTLPPAVSTLRANQSGSGARERSRIVLDDVQKKSQMSRRDSWHGLEKRLPRFKYSSRGQLSRSKTKSKRKGKASHSSSSRSPWLGPLMDIDDDVRYLGSSDYDSADDSDFMSDEQHRPLGSAGVTPVIALPPSSIRVYGLSPSPSLYSREYHSPLPRPGPTYTTRLRAPMAARPQGVALSTVPRIPPQAPYPSYTSFAGVYAAGATPVSSPWERGRTVERQTPIRAYSHHDSHLQYSPYALPHPVQTAPLSPNVTYYSHAPLPGFLPLGRPYLLRSSTWY</sequence>
<dbReference type="RefSeq" id="XP_037213157.1">
    <property type="nucleotide sequence ID" value="XM_037370565.1"/>
</dbReference>
<evidence type="ECO:0000313" key="2">
    <source>
        <dbReference type="EMBL" id="KAF7289005.1"/>
    </source>
</evidence>
<dbReference type="EMBL" id="JACAZF010000018">
    <property type="protein sequence ID" value="KAF7289005.1"/>
    <property type="molecule type" value="Genomic_DNA"/>
</dbReference>
<proteinExistence type="predicted"/>
<dbReference type="AlphaFoldDB" id="A0A8H6RYP3"/>
<dbReference type="Proteomes" id="UP000636479">
    <property type="component" value="Unassembled WGS sequence"/>
</dbReference>
<reference evidence="2" key="1">
    <citation type="submission" date="2020-05" db="EMBL/GenBank/DDBJ databases">
        <title>Mycena genomes resolve the evolution of fungal bioluminescence.</title>
        <authorList>
            <person name="Tsai I.J."/>
        </authorList>
    </citation>
    <scope>NUCLEOTIDE SEQUENCE</scope>
    <source>
        <strain evidence="2">171206Taipei</strain>
    </source>
</reference>
<dbReference type="GeneID" id="59353081"/>
<gene>
    <name evidence="2" type="ORF">MIND_01417300</name>
</gene>
<feature type="region of interest" description="Disordered" evidence="1">
    <location>
        <begin position="177"/>
        <end position="196"/>
    </location>
</feature>
<evidence type="ECO:0000313" key="3">
    <source>
        <dbReference type="Proteomes" id="UP000636479"/>
    </source>
</evidence>
<organism evidence="2 3">
    <name type="scientific">Mycena indigotica</name>
    <dbReference type="NCBI Taxonomy" id="2126181"/>
    <lineage>
        <taxon>Eukaryota</taxon>
        <taxon>Fungi</taxon>
        <taxon>Dikarya</taxon>
        <taxon>Basidiomycota</taxon>
        <taxon>Agaricomycotina</taxon>
        <taxon>Agaricomycetes</taxon>
        <taxon>Agaricomycetidae</taxon>
        <taxon>Agaricales</taxon>
        <taxon>Marasmiineae</taxon>
        <taxon>Mycenaceae</taxon>
        <taxon>Mycena</taxon>
    </lineage>
</organism>
<name>A0A8H6RYP3_9AGAR</name>
<comment type="caution">
    <text evidence="2">The sequence shown here is derived from an EMBL/GenBank/DDBJ whole genome shotgun (WGS) entry which is preliminary data.</text>
</comment>
<keyword evidence="3" id="KW-1185">Reference proteome</keyword>
<feature type="compositionally biased region" description="Basic residues" evidence="1">
    <location>
        <begin position="135"/>
        <end position="145"/>
    </location>
</feature>